<evidence type="ECO:0000313" key="2">
    <source>
        <dbReference type="Proteomes" id="UP000464374"/>
    </source>
</evidence>
<accession>A0A6P1XY09</accession>
<organism evidence="1 2">
    <name type="scientific">Treponema vincentii</name>
    <dbReference type="NCBI Taxonomy" id="69710"/>
    <lineage>
        <taxon>Bacteria</taxon>
        <taxon>Pseudomonadati</taxon>
        <taxon>Spirochaetota</taxon>
        <taxon>Spirochaetia</taxon>
        <taxon>Spirochaetales</taxon>
        <taxon>Treponemataceae</taxon>
        <taxon>Treponema</taxon>
    </lineage>
</organism>
<protein>
    <submittedName>
        <fullName evidence="1">Uncharacterized protein</fullName>
    </submittedName>
</protein>
<dbReference type="RefSeq" id="WP_162661989.1">
    <property type="nucleotide sequence ID" value="NZ_CP048020.1"/>
</dbReference>
<gene>
    <name evidence="1" type="ORF">GWP43_00430</name>
</gene>
<dbReference type="KEGG" id="trz:GWP43_00430"/>
<reference evidence="1 2" key="1">
    <citation type="submission" date="2020-01" db="EMBL/GenBank/DDBJ databases">
        <title>Complete genome sequence of a human oral phylogroup 1 Treponema sp. strain ATCC 700766, originally isolated from periodontitis dental plaque.</title>
        <authorList>
            <person name="Chan Y."/>
            <person name="Huo Y.-B."/>
            <person name="Yu X.-L."/>
            <person name="Zeng H."/>
            <person name="Leung W.-K."/>
            <person name="Watt R.M."/>
        </authorList>
    </citation>
    <scope>NUCLEOTIDE SEQUENCE [LARGE SCALE GENOMIC DNA]</scope>
    <source>
        <strain evidence="1 2">OMZ 804</strain>
    </source>
</reference>
<proteinExistence type="predicted"/>
<dbReference type="AlphaFoldDB" id="A0A6P1XY09"/>
<dbReference type="Proteomes" id="UP000464374">
    <property type="component" value="Chromosome"/>
</dbReference>
<dbReference type="EMBL" id="CP048020">
    <property type="protein sequence ID" value="QHX42175.1"/>
    <property type="molecule type" value="Genomic_DNA"/>
</dbReference>
<sequence length="180" mass="21075">MISALHHKKTTINLCEDSLTSGIFDTLFLLPEQLYWRILRKAVRATPQNTEQEMPTQVGHLLHYTFWPKWNPENTQNLNYVEPDVFIRFSEFDVIIEAKLYEEGLQNSTQWEKEIIAYRNEYGHCKKLYFIALGGLCDDKIKQVKKVPIFRCLWSNLLDAADKTLSNDECFCSILRLLVG</sequence>
<name>A0A6P1XY09_9SPIR</name>
<evidence type="ECO:0000313" key="1">
    <source>
        <dbReference type="EMBL" id="QHX42175.1"/>
    </source>
</evidence>